<dbReference type="Pfam" id="PF03712">
    <property type="entry name" value="Cu2_monoox_C"/>
    <property type="match status" value="1"/>
</dbReference>
<evidence type="ECO:0000256" key="16">
    <source>
        <dbReference type="ARBA" id="ARBA00023268"/>
    </source>
</evidence>
<feature type="binding site" evidence="19">
    <location>
        <position position="217"/>
    </location>
    <ligand>
        <name>Cu(2+)</name>
        <dbReference type="ChEBI" id="CHEBI:29036"/>
        <label>1</label>
        <note>catalytic</note>
    </ligand>
</feature>
<dbReference type="InterPro" id="IPR000720">
    <property type="entry name" value="PHM/PAL"/>
</dbReference>
<feature type="domain" description="Copper type II ascorbate-dependent monooxygenase C-terminal" evidence="26">
    <location>
        <begin position="174"/>
        <end position="300"/>
    </location>
</feature>
<organism evidence="27 28">
    <name type="scientific">Littorina saxatilis</name>
    <dbReference type="NCBI Taxonomy" id="31220"/>
    <lineage>
        <taxon>Eukaryota</taxon>
        <taxon>Metazoa</taxon>
        <taxon>Spiralia</taxon>
        <taxon>Lophotrochozoa</taxon>
        <taxon>Mollusca</taxon>
        <taxon>Gastropoda</taxon>
        <taxon>Caenogastropoda</taxon>
        <taxon>Littorinimorpha</taxon>
        <taxon>Littorinoidea</taxon>
        <taxon>Littorinidae</taxon>
        <taxon>Littorina</taxon>
    </lineage>
</organism>
<evidence type="ECO:0000256" key="6">
    <source>
        <dbReference type="ARBA" id="ARBA00022525"/>
    </source>
</evidence>
<keyword evidence="28" id="KW-1185">Reference proteome</keyword>
<feature type="binding site" evidence="19">
    <location>
        <position position="729"/>
    </location>
    <ligand>
        <name>Zn(2+)</name>
        <dbReference type="ChEBI" id="CHEBI:29105"/>
        <note>catalytic</note>
    </ligand>
</feature>
<dbReference type="InterPro" id="IPR011042">
    <property type="entry name" value="6-blade_b-propeller_TolB-like"/>
</dbReference>
<keyword evidence="7 19" id="KW-0479">Metal-binding</keyword>
<dbReference type="SUPFAM" id="SSF101898">
    <property type="entry name" value="NHL repeat"/>
    <property type="match status" value="1"/>
</dbReference>
<dbReference type="AlphaFoldDB" id="A0AAN9C229"/>
<keyword evidence="19" id="KW-0106">Calcium</keyword>
<evidence type="ECO:0000259" key="25">
    <source>
        <dbReference type="Pfam" id="PF01082"/>
    </source>
</evidence>
<keyword evidence="15" id="KW-0456">Lyase</keyword>
<feature type="region of interest" description="Disordered" evidence="22">
    <location>
        <begin position="410"/>
        <end position="429"/>
    </location>
</feature>
<dbReference type="SUPFAM" id="SSF49742">
    <property type="entry name" value="PHM/PNGase F"/>
    <property type="match status" value="2"/>
</dbReference>
<keyword evidence="14" id="KW-0325">Glycoprotein</keyword>
<keyword evidence="9" id="KW-0677">Repeat</keyword>
<proteinExistence type="inferred from homology"/>
<keyword evidence="23" id="KW-1133">Transmembrane helix</keyword>
<evidence type="ECO:0000256" key="14">
    <source>
        <dbReference type="ARBA" id="ARBA00023180"/>
    </source>
</evidence>
<feature type="binding site" evidence="19">
    <location>
        <position position="287"/>
    </location>
    <ligand>
        <name>Cu(2+)</name>
        <dbReference type="ChEBI" id="CHEBI:29036"/>
        <label>1</label>
        <note>catalytic</note>
    </ligand>
</feature>
<dbReference type="InterPro" id="IPR024548">
    <property type="entry name" value="Cu2_monoox_C"/>
</dbReference>
<dbReference type="PROSITE" id="PS51125">
    <property type="entry name" value="NHL"/>
    <property type="match status" value="2"/>
</dbReference>
<feature type="binding site" evidence="19">
    <location>
        <position position="145"/>
    </location>
    <ligand>
        <name>Cu(2+)</name>
        <dbReference type="ChEBI" id="CHEBI:29036"/>
        <label>1</label>
        <note>catalytic</note>
    </ligand>
</feature>
<protein>
    <recommendedName>
        <fullName evidence="29">Peptidylglycine monooxygenase</fullName>
    </recommendedName>
</protein>
<evidence type="ECO:0000256" key="21">
    <source>
        <dbReference type="PROSITE-ProRule" id="PRU00504"/>
    </source>
</evidence>
<dbReference type="Pfam" id="PF01082">
    <property type="entry name" value="Cu2_monooxygen"/>
    <property type="match status" value="1"/>
</dbReference>
<evidence type="ECO:0000256" key="3">
    <source>
        <dbReference type="ARBA" id="ARBA00006026"/>
    </source>
</evidence>
<dbReference type="PANTHER" id="PTHR10680:SF14">
    <property type="entry name" value="PEPTIDYL-GLYCINE ALPHA-AMIDATING MONOOXYGENASE"/>
    <property type="match status" value="1"/>
</dbReference>
<feature type="binding site" evidence="19">
    <location>
        <position position="831"/>
    </location>
    <ligand>
        <name>Ca(2+)</name>
        <dbReference type="ChEBI" id="CHEBI:29108"/>
        <note>structural</note>
    </ligand>
</feature>
<dbReference type="EMBL" id="JBAMIC010000001">
    <property type="protein sequence ID" value="KAK7115902.1"/>
    <property type="molecule type" value="Genomic_DNA"/>
</dbReference>
<comment type="similarity">
    <text evidence="5">Belongs to the copper type II ascorbate-dependent monooxygenase family.</text>
</comment>
<feature type="binding site" evidence="19">
    <location>
        <position position="79"/>
    </location>
    <ligand>
        <name>Cu(2+)</name>
        <dbReference type="ChEBI" id="CHEBI:29036"/>
        <label>1</label>
        <note>catalytic</note>
    </ligand>
</feature>
<keyword evidence="6" id="KW-0964">Secreted</keyword>
<keyword evidence="23" id="KW-0812">Transmembrane</keyword>
<evidence type="ECO:0008006" key="29">
    <source>
        <dbReference type="Google" id="ProtNLM"/>
    </source>
</evidence>
<dbReference type="GO" id="GO:0005507">
    <property type="term" value="F:copper ion binding"/>
    <property type="evidence" value="ECO:0007669"/>
    <property type="project" value="InterPro"/>
</dbReference>
<feature type="disulfide bond" evidence="20">
    <location>
        <begin position="741"/>
        <end position="752"/>
    </location>
</feature>
<evidence type="ECO:0000256" key="23">
    <source>
        <dbReference type="SAM" id="Phobius"/>
    </source>
</evidence>
<comment type="cofactor">
    <cofactor evidence="19">
        <name>Cu(2+)</name>
        <dbReference type="ChEBI" id="CHEBI:29036"/>
    </cofactor>
    <text evidence="19">Binds 2 Cu(2+) ions per subunit.</text>
</comment>
<comment type="similarity">
    <text evidence="3">In the C-terminal section; belongs to the peptidyl-alpha-hydroxyglycine alpha-amidating lyase family.</text>
</comment>
<evidence type="ECO:0000256" key="4">
    <source>
        <dbReference type="ARBA" id="ARBA00010263"/>
    </source>
</evidence>
<evidence type="ECO:0000256" key="2">
    <source>
        <dbReference type="ARBA" id="ARBA00004613"/>
    </source>
</evidence>
<dbReference type="GO" id="GO:0016020">
    <property type="term" value="C:membrane"/>
    <property type="evidence" value="ECO:0007669"/>
    <property type="project" value="InterPro"/>
</dbReference>
<dbReference type="Gene3D" id="2.120.10.30">
    <property type="entry name" value="TolB, C-terminal domain"/>
    <property type="match status" value="1"/>
</dbReference>
<comment type="subcellular location">
    <subcellularLocation>
        <location evidence="2">Secreted</location>
    </subcellularLocation>
</comment>
<feature type="binding site" evidence="18">
    <location>
        <position position="571"/>
    </location>
    <ligand>
        <name>a protein</name>
        <dbReference type="ChEBI" id="CHEBI:16541"/>
    </ligand>
    <ligandPart>
        <name>C-terminal Xaa-(2S)-2-hydroxyglycine residue</name>
        <dbReference type="ChEBI" id="CHEBI:142768"/>
    </ligandPart>
</feature>
<evidence type="ECO:0000256" key="1">
    <source>
        <dbReference type="ARBA" id="ARBA00000686"/>
    </source>
</evidence>
<evidence type="ECO:0000256" key="18">
    <source>
        <dbReference type="PIRSR" id="PIRSR600720-1"/>
    </source>
</evidence>
<evidence type="ECO:0000256" key="10">
    <source>
        <dbReference type="ARBA" id="ARBA00023002"/>
    </source>
</evidence>
<feature type="signal peptide" evidence="24">
    <location>
        <begin position="1"/>
        <end position="19"/>
    </location>
</feature>
<feature type="chain" id="PRO_5042884091" description="Peptidylglycine monooxygenase" evidence="24">
    <location>
        <begin position="20"/>
        <end position="1021"/>
    </location>
</feature>
<keyword evidence="12" id="KW-0503">Monooxygenase</keyword>
<sequence>MRGLLHLASLFYCLATTLAAVVDTGVSASSATSHSHMDILMKGAKPLQPDAYLCTSYEVNEEELYVVKFEALANADTAHHILMYGCQDGPYSKDDIWGCPPICRGGPQQIMFAWAKNAPPTQLPDGVGFRIGRRTTIKTIVMQIHYAKSFSVDESPDNSGIRLHTTTERQPNVAGIFLMMSYSFAVPPNSPKYHVDMSCQYNKQNSMYPFAYRTHSHGLGSVITGYQYNRTGYHMIGKGNPQWPQAFYPSNASIEVKPGDKLVARCTYNSTGMNHIVHVGATGNDEMCNFYIMFYTDASVQNPAGECGGVQLQNLVDNMPADSDVTLPPNPLLDERAHGHGHHHHSSMTHTQYVAAGSPTAPGSSAAPTGNLPSLLSPPAFQSQERWLDSSIAENSEGRQPLAHYLASNRAENKADSQSDETLPSYSDPLLEGVDDIYLQKRMGGEYYDDYAANDEREQGTFTNPNSGLSRNRNKAFEAMNQELKGFQHIKPPGQSGSPARWKQYPQTNSRKKIGSNRVVPGSRQGNGGLSAEPLEGKLVFTGAWPSNEIRIGQVGGVATDKEGNVYIFHRGERIWDASSFDFDNNFQLTNNPIMNDTVIIFSRDGKFIRQFGSGKYFMPHGIEVDDNGNIWLTDVALHQVFRIPRDGTEPDLTLGERFVHKEDAAHFCKPTDVAVLKSGEFYVSDGYCHSRILKFSKEGNLLKQWGRGNPYARPTGMEPSPGVFAIPHSVTVAEDLNLVCVADRENGRIQCFDLDGNFQYVIKYAEFGPRLFALEFCPRHGGLLFAVNGPSYDAMKTATVQGFTISLGTRTPQLLEIWNVPHQGLQNPHDVAVDVAGHSVYVGELSPTAVWKFQREGGSPAITTTTATTKTVTTAKKSTVTQIADKKDNIAPSGGEQGNNDVEKDDTRKEALANELSKDGIVVEEEEETSDFTPSIIIGVLLVIPVVLLLVITLVMRVHHKGWNTCFSGMRTPKVFNMQSFLGNSHKGFDKLSQEDSDHDADVLSDSDNEEFKKPIKSKA</sequence>
<feature type="disulfide bond" evidence="20">
    <location>
        <begin position="266"/>
        <end position="288"/>
    </location>
</feature>
<evidence type="ECO:0000256" key="20">
    <source>
        <dbReference type="PIRSR" id="PIRSR600720-3"/>
    </source>
</evidence>
<dbReference type="Gene3D" id="2.60.120.310">
    <property type="entry name" value="Copper type II, ascorbate-dependent monooxygenase, N-terminal domain"/>
    <property type="match status" value="1"/>
</dbReference>
<feature type="repeat" description="NHL" evidence="21">
    <location>
        <begin position="656"/>
        <end position="699"/>
    </location>
</feature>
<evidence type="ECO:0000256" key="12">
    <source>
        <dbReference type="ARBA" id="ARBA00023033"/>
    </source>
</evidence>
<feature type="binding site" evidence="19">
    <location>
        <position position="621"/>
    </location>
    <ligand>
        <name>Zn(2+)</name>
        <dbReference type="ChEBI" id="CHEBI:29105"/>
        <note>catalytic</note>
    </ligand>
</feature>
<evidence type="ECO:0000256" key="5">
    <source>
        <dbReference type="ARBA" id="ARBA00010676"/>
    </source>
</evidence>
<evidence type="ECO:0000256" key="7">
    <source>
        <dbReference type="ARBA" id="ARBA00022723"/>
    </source>
</evidence>
<evidence type="ECO:0000313" key="27">
    <source>
        <dbReference type="EMBL" id="KAK7115902.1"/>
    </source>
</evidence>
<evidence type="ECO:0000256" key="15">
    <source>
        <dbReference type="ARBA" id="ARBA00023239"/>
    </source>
</evidence>
<comment type="caution">
    <text evidence="27">The sequence shown here is derived from an EMBL/GenBank/DDBJ whole genome shotgun (WGS) entry which is preliminary data.</text>
</comment>
<dbReference type="InterPro" id="IPR008977">
    <property type="entry name" value="PHM/PNGase_F_dom_sf"/>
</dbReference>
<keyword evidence="10" id="KW-0560">Oxidoreductase</keyword>
<feature type="binding site" evidence="19">
    <location>
        <position position="80"/>
    </location>
    <ligand>
        <name>Cu(2+)</name>
        <dbReference type="ChEBI" id="CHEBI:29036"/>
        <label>1</label>
        <note>catalytic</note>
    </ligand>
</feature>
<dbReference type="PRINTS" id="PR00790">
    <property type="entry name" value="PAMONOXGNASE"/>
</dbReference>
<evidence type="ECO:0000256" key="9">
    <source>
        <dbReference type="ARBA" id="ARBA00022737"/>
    </source>
</evidence>
<feature type="region of interest" description="Disordered" evidence="22">
    <location>
        <begin position="488"/>
        <end position="531"/>
    </location>
</feature>
<dbReference type="Pfam" id="PF01436">
    <property type="entry name" value="NHL"/>
    <property type="match status" value="2"/>
</dbReference>
<evidence type="ECO:0000256" key="11">
    <source>
        <dbReference type="ARBA" id="ARBA00023008"/>
    </source>
</evidence>
<feature type="compositionally biased region" description="Basic and acidic residues" evidence="22">
    <location>
        <begin position="992"/>
        <end position="1003"/>
    </location>
</feature>
<dbReference type="InterPro" id="IPR036939">
    <property type="entry name" value="Cu2_ascorb_mOase_N_sf"/>
</dbReference>
<evidence type="ECO:0000313" key="28">
    <source>
        <dbReference type="Proteomes" id="UP001374579"/>
    </source>
</evidence>
<feature type="region of interest" description="Disordered" evidence="22">
    <location>
        <begin position="992"/>
        <end position="1021"/>
    </location>
</feature>
<evidence type="ECO:0000256" key="13">
    <source>
        <dbReference type="ARBA" id="ARBA00023157"/>
    </source>
</evidence>
<comment type="catalytic activity">
    <reaction evidence="1">
        <text>a [peptide]-C-terminal (2S)-2-hydroxyglycine = a [peptide]-C-terminal amide + glyoxylate</text>
        <dbReference type="Rhea" id="RHEA:20924"/>
        <dbReference type="Rhea" id="RHEA-COMP:13485"/>
        <dbReference type="Rhea" id="RHEA-COMP:15321"/>
        <dbReference type="ChEBI" id="CHEBI:36655"/>
        <dbReference type="ChEBI" id="CHEBI:137001"/>
        <dbReference type="ChEBI" id="CHEBI:142768"/>
        <dbReference type="EC" id="4.3.2.5"/>
    </reaction>
</comment>
<comment type="catalytic activity">
    <reaction evidence="17">
        <text>a [peptide]-C-terminal glycine + 2 L-ascorbate + O2 = a [peptide]-C-terminal (2S)-2-hydroxyglycine + 2 monodehydro-L-ascorbate radical + H2O</text>
        <dbReference type="Rhea" id="RHEA:21452"/>
        <dbReference type="Rhea" id="RHEA-COMP:13486"/>
        <dbReference type="Rhea" id="RHEA-COMP:15321"/>
        <dbReference type="ChEBI" id="CHEBI:15377"/>
        <dbReference type="ChEBI" id="CHEBI:15379"/>
        <dbReference type="ChEBI" id="CHEBI:38290"/>
        <dbReference type="ChEBI" id="CHEBI:59513"/>
        <dbReference type="ChEBI" id="CHEBI:137000"/>
        <dbReference type="ChEBI" id="CHEBI:142768"/>
        <dbReference type="EC" id="1.14.17.3"/>
    </reaction>
</comment>
<keyword evidence="23" id="KW-0472">Membrane</keyword>
<comment type="cofactor">
    <cofactor evidence="19">
        <name>Zn(2+)</name>
        <dbReference type="ChEBI" id="CHEBI:29105"/>
    </cofactor>
    <text evidence="19">Binds one Zn(2+) ion per subunit.</text>
</comment>
<feature type="region of interest" description="Disordered" evidence="22">
    <location>
        <begin position="320"/>
        <end position="378"/>
    </location>
</feature>
<feature type="binding site" evidence="18">
    <location>
        <position position="745"/>
    </location>
    <ligand>
        <name>a protein</name>
        <dbReference type="ChEBI" id="CHEBI:16541"/>
    </ligand>
    <ligandPart>
        <name>C-terminal Xaa-(2S)-2-hydroxyglycine residue</name>
        <dbReference type="ChEBI" id="CHEBI:142768"/>
    </ligandPart>
</feature>
<dbReference type="PANTHER" id="PTHR10680">
    <property type="entry name" value="PEPTIDYL-GLYCINE ALPHA-AMIDATING MONOOXYGENASE"/>
    <property type="match status" value="1"/>
</dbReference>
<evidence type="ECO:0000259" key="26">
    <source>
        <dbReference type="Pfam" id="PF03712"/>
    </source>
</evidence>
<dbReference type="GO" id="GO:0006518">
    <property type="term" value="P:peptide metabolic process"/>
    <property type="evidence" value="ECO:0007669"/>
    <property type="project" value="InterPro"/>
</dbReference>
<reference evidence="27 28" key="1">
    <citation type="submission" date="2024-02" db="EMBL/GenBank/DDBJ databases">
        <title>Chromosome-scale genome assembly of the rough periwinkle Littorina saxatilis.</title>
        <authorList>
            <person name="De Jode A."/>
            <person name="Faria R."/>
            <person name="Formenti G."/>
            <person name="Sims Y."/>
            <person name="Smith T.P."/>
            <person name="Tracey A."/>
            <person name="Wood J.M.D."/>
            <person name="Zagrodzka Z.B."/>
            <person name="Johannesson K."/>
            <person name="Butlin R.K."/>
            <person name="Leder E.H."/>
        </authorList>
    </citation>
    <scope>NUCLEOTIDE SEQUENCE [LARGE SCALE GENOMIC DNA]</scope>
    <source>
        <strain evidence="27">Snail1</strain>
        <tissue evidence="27">Muscle</tissue>
    </source>
</reference>
<dbReference type="InterPro" id="IPR000323">
    <property type="entry name" value="Cu2_ascorb_mOase_N"/>
</dbReference>
<evidence type="ECO:0000256" key="17">
    <source>
        <dbReference type="ARBA" id="ARBA00048431"/>
    </source>
</evidence>
<comment type="similarity">
    <text evidence="4">In the N-terminal section; belongs to the copper type II ascorbate-dependent monooxygenase family.</text>
</comment>
<dbReference type="FunFam" id="2.60.120.310:FF:000005">
    <property type="entry name" value="Peptidylglycine alpha-hydroxylating monooxygenase"/>
    <property type="match status" value="1"/>
</dbReference>
<gene>
    <name evidence="27" type="ORF">V1264_001689</name>
</gene>
<dbReference type="Proteomes" id="UP001374579">
    <property type="component" value="Unassembled WGS sequence"/>
</dbReference>
<feature type="repeat" description="NHL" evidence="21">
    <location>
        <begin position="720"/>
        <end position="756"/>
    </location>
</feature>
<feature type="transmembrane region" description="Helical" evidence="23">
    <location>
        <begin position="937"/>
        <end position="956"/>
    </location>
</feature>
<feature type="disulfide bond" evidence="20">
    <location>
        <begin position="199"/>
        <end position="307"/>
    </location>
</feature>
<dbReference type="GO" id="GO:0005576">
    <property type="term" value="C:extracellular region"/>
    <property type="evidence" value="ECO:0007669"/>
    <property type="project" value="UniProtKB-SubCell"/>
</dbReference>
<keyword evidence="16" id="KW-0511">Multifunctional enzyme</keyword>
<evidence type="ECO:0000256" key="24">
    <source>
        <dbReference type="SAM" id="SignalP"/>
    </source>
</evidence>
<feature type="compositionally biased region" description="Low complexity" evidence="22">
    <location>
        <begin position="348"/>
        <end position="370"/>
    </location>
</feature>
<feature type="region of interest" description="Disordered" evidence="22">
    <location>
        <begin position="884"/>
        <end position="907"/>
    </location>
</feature>
<feature type="disulfide bond" evidence="20">
    <location>
        <begin position="669"/>
        <end position="689"/>
    </location>
</feature>
<keyword evidence="19" id="KW-0862">Zinc</keyword>
<feature type="binding site" evidence="19">
    <location>
        <position position="558"/>
    </location>
    <ligand>
        <name>Ca(2+)</name>
        <dbReference type="ChEBI" id="CHEBI:29108"/>
        <note>structural</note>
    </ligand>
</feature>
<feature type="binding site" evidence="19">
    <location>
        <position position="830"/>
    </location>
    <ligand>
        <name>Zn(2+)</name>
        <dbReference type="ChEBI" id="CHEBI:29105"/>
        <note>catalytic</note>
    </ligand>
</feature>
<feature type="domain" description="Copper type II ascorbate-dependent monooxygenase N-terminal" evidence="25">
    <location>
        <begin position="38"/>
        <end position="148"/>
    </location>
</feature>
<dbReference type="GO" id="GO:0004504">
    <property type="term" value="F:peptidylglycine monooxygenase activity"/>
    <property type="evidence" value="ECO:0007669"/>
    <property type="project" value="UniProtKB-EC"/>
</dbReference>
<dbReference type="Gene3D" id="2.60.120.230">
    <property type="match status" value="1"/>
</dbReference>
<dbReference type="GO" id="GO:0004598">
    <property type="term" value="F:peptidylamidoglycolate lyase activity"/>
    <property type="evidence" value="ECO:0007669"/>
    <property type="project" value="UniProtKB-EC"/>
</dbReference>
<dbReference type="InterPro" id="IPR001258">
    <property type="entry name" value="NHL_repeat"/>
</dbReference>
<dbReference type="CDD" id="cd14958">
    <property type="entry name" value="NHL_PAL_like"/>
    <property type="match status" value="1"/>
</dbReference>
<feature type="binding site" evidence="18">
    <location>
        <position position="688"/>
    </location>
    <ligand>
        <name>a protein</name>
        <dbReference type="ChEBI" id="CHEBI:16541"/>
    </ligand>
    <ligandPart>
        <name>C-terminal Xaa-(2S)-2-hydroxyglycine residue</name>
        <dbReference type="ChEBI" id="CHEBI:142768"/>
    </ligandPart>
</feature>
<accession>A0AAN9C229</accession>
<feature type="disulfide bond" evidence="20">
    <location>
        <begin position="54"/>
        <end position="99"/>
    </location>
</feature>
<evidence type="ECO:0000256" key="8">
    <source>
        <dbReference type="ARBA" id="ARBA00022729"/>
    </source>
</evidence>
<keyword evidence="11 19" id="KW-0186">Copper</keyword>
<dbReference type="InterPro" id="IPR014784">
    <property type="entry name" value="Cu2_ascorb_mOase-like_C"/>
</dbReference>
<keyword evidence="13 20" id="KW-1015">Disulfide bond</keyword>
<keyword evidence="8 24" id="KW-0732">Signal</keyword>
<evidence type="ECO:0000256" key="19">
    <source>
        <dbReference type="PIRSR" id="PIRSR600720-2"/>
    </source>
</evidence>
<name>A0AAN9C229_9CAEN</name>
<feature type="binding site" evidence="19">
    <location>
        <position position="215"/>
    </location>
    <ligand>
        <name>Cu(2+)</name>
        <dbReference type="ChEBI" id="CHEBI:29036"/>
        <label>1</label>
        <note>catalytic</note>
    </ligand>
</feature>
<evidence type="ECO:0000256" key="22">
    <source>
        <dbReference type="SAM" id="MobiDB-lite"/>
    </source>
</evidence>